<comment type="function">
    <text evidence="19">Catalyzes the conjugation of leukotriene A4 with reduced glutathione (GSH) to form leukotriene C4 with high specificity. Can also catalyze the transfer of a glutathionyl group from glutathione (GSH) to 13(S),14(S)-epoxy-docosahexaenoic acid to form maresin conjugate in tissue regeneration 1 (MCTR1), a bioactive lipid mediator that possess potent anti-inflammatory and proresolving actions.</text>
</comment>
<dbReference type="PANTHER" id="PTHR10250">
    <property type="entry name" value="MICROSOMAL GLUTATHIONE S-TRANSFERASE"/>
    <property type="match status" value="1"/>
</dbReference>
<dbReference type="SUPFAM" id="SSF161084">
    <property type="entry name" value="MAPEG domain-like"/>
    <property type="match status" value="1"/>
</dbReference>
<evidence type="ECO:0000256" key="8">
    <source>
        <dbReference type="ARBA" id="ARBA00022989"/>
    </source>
</evidence>
<evidence type="ECO:0000256" key="2">
    <source>
        <dbReference type="ARBA" id="ARBA00010459"/>
    </source>
</evidence>
<reference evidence="23" key="2">
    <citation type="submission" date="2025-09" db="UniProtKB">
        <authorList>
            <consortium name="Ensembl"/>
        </authorList>
    </citation>
    <scope>IDENTIFICATION</scope>
</reference>
<dbReference type="GO" id="GO:0004364">
    <property type="term" value="F:glutathione transferase activity"/>
    <property type="evidence" value="ECO:0007669"/>
    <property type="project" value="TreeGrafter"/>
</dbReference>
<dbReference type="PRINTS" id="PR00488">
    <property type="entry name" value="5LPOXGNASEAP"/>
</dbReference>
<dbReference type="InterPro" id="IPR001129">
    <property type="entry name" value="Membr-assoc_MAPEG"/>
</dbReference>
<reference evidence="23" key="1">
    <citation type="submission" date="2025-08" db="UniProtKB">
        <authorList>
            <consortium name="Ensembl"/>
        </authorList>
    </citation>
    <scope>IDENTIFICATION</scope>
</reference>
<dbReference type="FunFam" id="1.20.120.550:FF:000003">
    <property type="entry name" value="Leukotriene C4 synthase"/>
    <property type="match status" value="1"/>
</dbReference>
<evidence type="ECO:0000256" key="4">
    <source>
        <dbReference type="ARBA" id="ARBA00022679"/>
    </source>
</evidence>
<evidence type="ECO:0000256" key="12">
    <source>
        <dbReference type="ARBA" id="ARBA00036460"/>
    </source>
</evidence>
<evidence type="ECO:0000256" key="19">
    <source>
        <dbReference type="ARBA" id="ARBA00045217"/>
    </source>
</evidence>
<dbReference type="GO" id="GO:0019370">
    <property type="term" value="P:leukotriene biosynthetic process"/>
    <property type="evidence" value="ECO:0007669"/>
    <property type="project" value="UniProtKB-KW"/>
</dbReference>
<dbReference type="InterPro" id="IPR023352">
    <property type="entry name" value="MAPEG-like_dom_sf"/>
</dbReference>
<evidence type="ECO:0000256" key="6">
    <source>
        <dbReference type="ARBA" id="ARBA00022751"/>
    </source>
</evidence>
<keyword evidence="4" id="KW-0808">Transferase</keyword>
<evidence type="ECO:0000256" key="17">
    <source>
        <dbReference type="ARBA" id="ARBA00041224"/>
    </source>
</evidence>
<dbReference type="GO" id="GO:0004464">
    <property type="term" value="F:leukotriene-C4 synthase activity"/>
    <property type="evidence" value="ECO:0007669"/>
    <property type="project" value="UniProtKB-EC"/>
</dbReference>
<dbReference type="Pfam" id="PF01124">
    <property type="entry name" value="MAPEG"/>
    <property type="match status" value="1"/>
</dbReference>
<keyword evidence="6" id="KW-0434">Leukotriene biosynthesis</keyword>
<evidence type="ECO:0000256" key="5">
    <source>
        <dbReference type="ARBA" id="ARBA00022692"/>
    </source>
</evidence>
<dbReference type="GO" id="GO:0004602">
    <property type="term" value="F:glutathione peroxidase activity"/>
    <property type="evidence" value="ECO:0007669"/>
    <property type="project" value="TreeGrafter"/>
</dbReference>
<feature type="transmembrane region" description="Helical" evidence="22">
    <location>
        <begin position="61"/>
        <end position="90"/>
    </location>
</feature>
<name>A0A8D0GZP0_SPHPU</name>
<dbReference type="Gene3D" id="1.20.120.550">
    <property type="entry name" value="Membrane associated eicosanoid/glutathione metabolism-like domain"/>
    <property type="match status" value="1"/>
</dbReference>
<organism evidence="23 24">
    <name type="scientific">Sphenodon punctatus</name>
    <name type="common">Tuatara</name>
    <name type="synonym">Hatteria punctata</name>
    <dbReference type="NCBI Taxonomy" id="8508"/>
    <lineage>
        <taxon>Eukaryota</taxon>
        <taxon>Metazoa</taxon>
        <taxon>Chordata</taxon>
        <taxon>Craniata</taxon>
        <taxon>Vertebrata</taxon>
        <taxon>Euteleostomi</taxon>
        <taxon>Lepidosauria</taxon>
        <taxon>Sphenodontia</taxon>
        <taxon>Sphenodontidae</taxon>
        <taxon>Sphenodon</taxon>
    </lineage>
</organism>
<keyword evidence="3" id="KW-0597">Phosphoprotein</keyword>
<evidence type="ECO:0000313" key="24">
    <source>
        <dbReference type="Proteomes" id="UP000694392"/>
    </source>
</evidence>
<accession>A0A8D0GZP0</accession>
<evidence type="ECO:0000256" key="16">
    <source>
        <dbReference type="ARBA" id="ARBA00039419"/>
    </source>
</evidence>
<evidence type="ECO:0000256" key="11">
    <source>
        <dbReference type="ARBA" id="ARBA00023242"/>
    </source>
</evidence>
<evidence type="ECO:0000256" key="18">
    <source>
        <dbReference type="ARBA" id="ARBA00041943"/>
    </source>
</evidence>
<dbReference type="AlphaFoldDB" id="A0A8D0GZP0"/>
<proteinExistence type="inferred from homology"/>
<feature type="transmembrane region" description="Helical" evidence="22">
    <location>
        <begin position="14"/>
        <end position="31"/>
    </location>
</feature>
<comment type="pathway">
    <text evidence="14">Lipid metabolism; leukotriene C4 biosynthesis.</text>
</comment>
<keyword evidence="5 22" id="KW-0812">Transmembrane</keyword>
<dbReference type="InterPro" id="IPR001446">
    <property type="entry name" value="5_LipOase_AP"/>
</dbReference>
<dbReference type="Proteomes" id="UP000694392">
    <property type="component" value="Unplaced"/>
</dbReference>
<comment type="catalytic activity">
    <reaction evidence="21">
        <text>leukotriene C4 = leukotriene A4 + glutathione</text>
        <dbReference type="Rhea" id="RHEA:17617"/>
        <dbReference type="ChEBI" id="CHEBI:57463"/>
        <dbReference type="ChEBI" id="CHEBI:57925"/>
        <dbReference type="ChEBI" id="CHEBI:57973"/>
        <dbReference type="EC" id="4.4.1.20"/>
    </reaction>
    <physiologicalReaction direction="right-to-left" evidence="21">
        <dbReference type="Rhea" id="RHEA:17619"/>
    </physiologicalReaction>
</comment>
<dbReference type="GeneTree" id="ENSGT00940000160738"/>
<evidence type="ECO:0000313" key="23">
    <source>
        <dbReference type="Ensembl" id="ENSSPUP00000016258.1"/>
    </source>
</evidence>
<feature type="transmembrane region" description="Helical" evidence="22">
    <location>
        <begin position="110"/>
        <end position="133"/>
    </location>
</feature>
<comment type="catalytic activity">
    <reaction evidence="12">
        <text>(13S,14S)-epoxy-(4Z,7Z,9E,11E,16Z,19Z)-docosahexaenoate + glutathione = (13R)-S-glutathionyl-(14S)-hydroxy-(4Z,7Z,9E,11E,16Z,19Z)-docosahexaenoate</text>
        <dbReference type="Rhea" id="RHEA:53508"/>
        <dbReference type="ChEBI" id="CHEBI:57925"/>
        <dbReference type="ChEBI" id="CHEBI:131958"/>
        <dbReference type="ChEBI" id="CHEBI:137407"/>
    </reaction>
    <physiologicalReaction direction="left-to-right" evidence="12">
        <dbReference type="Rhea" id="RHEA:53509"/>
    </physiologicalReaction>
</comment>
<protein>
    <recommendedName>
        <fullName evidence="16">Leukotriene C4 synthase</fullName>
        <ecNumber evidence="15">4.4.1.20</ecNumber>
    </recommendedName>
    <alternativeName>
        <fullName evidence="18">Glutathione S-transferase LTC4</fullName>
    </alternativeName>
    <alternativeName>
        <fullName evidence="17">Leukotriene-C(4) synthase</fullName>
    </alternativeName>
</protein>
<evidence type="ECO:0000256" key="10">
    <source>
        <dbReference type="ARBA" id="ARBA00023239"/>
    </source>
</evidence>
<evidence type="ECO:0000256" key="3">
    <source>
        <dbReference type="ARBA" id="ARBA00022553"/>
    </source>
</evidence>
<keyword evidence="10" id="KW-0456">Lyase</keyword>
<evidence type="ECO:0000256" key="15">
    <source>
        <dbReference type="ARBA" id="ARBA00039056"/>
    </source>
</evidence>
<dbReference type="GO" id="GO:0008047">
    <property type="term" value="F:enzyme activator activity"/>
    <property type="evidence" value="ECO:0007669"/>
    <property type="project" value="InterPro"/>
</dbReference>
<keyword evidence="7" id="KW-0256">Endoplasmic reticulum</keyword>
<evidence type="ECO:0000256" key="13">
    <source>
        <dbReference type="ARBA" id="ARBA00037823"/>
    </source>
</evidence>
<dbReference type="GO" id="GO:0005640">
    <property type="term" value="C:nuclear outer membrane"/>
    <property type="evidence" value="ECO:0007669"/>
    <property type="project" value="UniProtKB-SubCell"/>
</dbReference>
<dbReference type="InterPro" id="IPR050997">
    <property type="entry name" value="MAPEG"/>
</dbReference>
<sequence>LFHHEVLNLKADTITYHFFLAAYFFLQVVYARRAYGISPPNVSGSPEFERIFRAQVNCSEYFPLFLAALWQAGLFFHQGLAAVLGLLYLYSRYIYFMGYKKSSSGRLAPMYFSAGVLWILIGQAAVGILHYLFSHYMGLNILQITVYGKEPPRGQ</sequence>
<keyword evidence="24" id="KW-1185">Reference proteome</keyword>
<comment type="subcellular location">
    <subcellularLocation>
        <location evidence="1">Endoplasmic reticulum membrane</location>
        <topology evidence="1">Multi-pass membrane protein</topology>
    </subcellularLocation>
    <subcellularLocation>
        <location evidence="13">Nucleus outer membrane</location>
        <topology evidence="13">Multi-pass membrane protein</topology>
    </subcellularLocation>
</comment>
<dbReference type="GO" id="GO:0005789">
    <property type="term" value="C:endoplasmic reticulum membrane"/>
    <property type="evidence" value="ECO:0007669"/>
    <property type="project" value="UniProtKB-SubCell"/>
</dbReference>
<evidence type="ECO:0000256" key="1">
    <source>
        <dbReference type="ARBA" id="ARBA00004477"/>
    </source>
</evidence>
<evidence type="ECO:0000256" key="21">
    <source>
        <dbReference type="ARBA" id="ARBA00049298"/>
    </source>
</evidence>
<keyword evidence="9 22" id="KW-0472">Membrane</keyword>
<keyword evidence="11" id="KW-0539">Nucleus</keyword>
<evidence type="ECO:0000256" key="7">
    <source>
        <dbReference type="ARBA" id="ARBA00022824"/>
    </source>
</evidence>
<evidence type="ECO:0000256" key="20">
    <source>
        <dbReference type="ARBA" id="ARBA00046493"/>
    </source>
</evidence>
<dbReference type="Ensembl" id="ENSSPUT00000017326.1">
    <property type="protein sequence ID" value="ENSSPUP00000016258.1"/>
    <property type="gene ID" value="ENSSPUG00000012592.1"/>
</dbReference>
<evidence type="ECO:0000256" key="22">
    <source>
        <dbReference type="SAM" id="Phobius"/>
    </source>
</evidence>
<dbReference type="EC" id="4.4.1.20" evidence="15"/>
<evidence type="ECO:0000256" key="9">
    <source>
        <dbReference type="ARBA" id="ARBA00023136"/>
    </source>
</evidence>
<evidence type="ECO:0000256" key="14">
    <source>
        <dbReference type="ARBA" id="ARBA00037884"/>
    </source>
</evidence>
<comment type="similarity">
    <text evidence="2">Belongs to the MAPEG family.</text>
</comment>
<keyword evidence="8 22" id="KW-1133">Transmembrane helix</keyword>
<dbReference type="PANTHER" id="PTHR10250:SF4">
    <property type="entry name" value="LEUKOTRIENE C4 SYNTHASE"/>
    <property type="match status" value="1"/>
</dbReference>
<comment type="subunit">
    <text evidence="20">Homotrimer. Interacts with ALOX5AP and ALOX5.</text>
</comment>